<evidence type="ECO:0000259" key="6">
    <source>
        <dbReference type="PROSITE" id="PS51352"/>
    </source>
</evidence>
<feature type="domain" description="Thioredoxin" evidence="6">
    <location>
        <begin position="39"/>
        <end position="204"/>
    </location>
</feature>
<dbReference type="CDD" id="cd02968">
    <property type="entry name" value="SCO"/>
    <property type="match status" value="1"/>
</dbReference>
<keyword evidence="5" id="KW-0812">Transmembrane</keyword>
<evidence type="ECO:0000256" key="1">
    <source>
        <dbReference type="ARBA" id="ARBA00010996"/>
    </source>
</evidence>
<protein>
    <submittedName>
        <fullName evidence="7">Photosynthetic protein synthase I</fullName>
    </submittedName>
</protein>
<dbReference type="EMBL" id="JENY01000024">
    <property type="protein sequence ID" value="EXL03678.1"/>
    <property type="molecule type" value="Genomic_DNA"/>
</dbReference>
<dbReference type="SUPFAM" id="SSF52833">
    <property type="entry name" value="Thioredoxin-like"/>
    <property type="match status" value="1"/>
</dbReference>
<feature type="binding site" evidence="3">
    <location>
        <position position="77"/>
    </location>
    <ligand>
        <name>Cu cation</name>
        <dbReference type="ChEBI" id="CHEBI:23378"/>
    </ligand>
</feature>
<dbReference type="FunFam" id="3.40.30.10:FF:000013">
    <property type="entry name" value="Blast:Protein SCO1 homolog, mitochondrial"/>
    <property type="match status" value="1"/>
</dbReference>
<dbReference type="PROSITE" id="PS51352">
    <property type="entry name" value="THIOREDOXIN_2"/>
    <property type="match status" value="1"/>
</dbReference>
<evidence type="ECO:0000256" key="3">
    <source>
        <dbReference type="PIRSR" id="PIRSR603782-1"/>
    </source>
</evidence>
<feature type="binding site" evidence="3">
    <location>
        <position position="165"/>
    </location>
    <ligand>
        <name>Cu cation</name>
        <dbReference type="ChEBI" id="CHEBI:23378"/>
    </ligand>
</feature>
<feature type="disulfide bond" description="Redox-active" evidence="4">
    <location>
        <begin position="77"/>
        <end position="81"/>
    </location>
</feature>
<dbReference type="HOGENOM" id="CLU_050131_3_1_5"/>
<sequence>MRGRTVGLLSAGVLAVGMALVAVTIIAENRQSGVQSRSTGVATVGGPFQLTGTEGQTVSEQDLLGKPSAVFFGFTYCPDVCPTTLFELTTLAEQLGSEADKLNFVFVSVDSERDGPAEMKQYLEAFDDRIIGLTGTAEQIDAVAKAYKIYHAKVPLEGGDYTMDHTASVILMDADGRFFGTMDYEEEASVMLAKLKRLISERVDG</sequence>
<evidence type="ECO:0000256" key="4">
    <source>
        <dbReference type="PIRSR" id="PIRSR603782-2"/>
    </source>
</evidence>
<dbReference type="Proteomes" id="UP000019849">
    <property type="component" value="Unassembled WGS sequence"/>
</dbReference>
<proteinExistence type="inferred from homology"/>
<dbReference type="AlphaFoldDB" id="A0A011UCK9"/>
<dbReference type="PATRIC" id="fig|69279.3.peg.3462"/>
<keyword evidence="5" id="KW-1133">Transmembrane helix</keyword>
<comment type="caution">
    <text evidence="7">The sequence shown here is derived from an EMBL/GenBank/DDBJ whole genome shotgun (WGS) entry which is preliminary data.</text>
</comment>
<feature type="binding site" evidence="3">
    <location>
        <position position="81"/>
    </location>
    <ligand>
        <name>Cu cation</name>
        <dbReference type="ChEBI" id="CHEBI:23378"/>
    </ligand>
</feature>
<dbReference type="PANTHER" id="PTHR12151">
    <property type="entry name" value="ELECTRON TRANSPORT PROTIN SCO1/SENC FAMILY MEMBER"/>
    <property type="match status" value="1"/>
</dbReference>
<evidence type="ECO:0000313" key="7">
    <source>
        <dbReference type="EMBL" id="EXL03678.1"/>
    </source>
</evidence>
<reference evidence="7 8" key="1">
    <citation type="submission" date="2014-02" db="EMBL/GenBank/DDBJ databases">
        <title>Aquamicrobium defluvii Genome sequencing.</title>
        <authorList>
            <person name="Wang X."/>
        </authorList>
    </citation>
    <scope>NUCLEOTIDE SEQUENCE [LARGE SCALE GENOMIC DNA]</scope>
    <source>
        <strain evidence="7 8">W13Z1</strain>
    </source>
</reference>
<keyword evidence="2 3" id="KW-0186">Copper</keyword>
<keyword evidence="4" id="KW-1015">Disulfide bond</keyword>
<evidence type="ECO:0000313" key="8">
    <source>
        <dbReference type="Proteomes" id="UP000019849"/>
    </source>
</evidence>
<keyword evidence="3" id="KW-0479">Metal-binding</keyword>
<organism evidence="7 8">
    <name type="scientific">Aquamicrobium defluvii</name>
    <dbReference type="NCBI Taxonomy" id="69279"/>
    <lineage>
        <taxon>Bacteria</taxon>
        <taxon>Pseudomonadati</taxon>
        <taxon>Pseudomonadota</taxon>
        <taxon>Alphaproteobacteria</taxon>
        <taxon>Hyphomicrobiales</taxon>
        <taxon>Phyllobacteriaceae</taxon>
        <taxon>Aquamicrobium</taxon>
    </lineage>
</organism>
<name>A0A011UCK9_9HYPH</name>
<keyword evidence="5" id="KW-0472">Membrane</keyword>
<dbReference type="STRING" id="69279.BG36_11855"/>
<feature type="transmembrane region" description="Helical" evidence="5">
    <location>
        <begin position="6"/>
        <end position="27"/>
    </location>
</feature>
<dbReference type="RefSeq" id="WP_009452970.1">
    <property type="nucleotide sequence ID" value="NZ_KK073896.1"/>
</dbReference>
<dbReference type="Gene3D" id="3.40.30.10">
    <property type="entry name" value="Glutaredoxin"/>
    <property type="match status" value="1"/>
</dbReference>
<dbReference type="GO" id="GO:0046872">
    <property type="term" value="F:metal ion binding"/>
    <property type="evidence" value="ECO:0007669"/>
    <property type="project" value="UniProtKB-KW"/>
</dbReference>
<evidence type="ECO:0000256" key="5">
    <source>
        <dbReference type="SAM" id="Phobius"/>
    </source>
</evidence>
<dbReference type="InterPro" id="IPR003782">
    <property type="entry name" value="SCO1/SenC"/>
</dbReference>
<gene>
    <name evidence="7" type="ORF">BG36_11855</name>
</gene>
<evidence type="ECO:0000256" key="2">
    <source>
        <dbReference type="ARBA" id="ARBA00023008"/>
    </source>
</evidence>
<dbReference type="InterPro" id="IPR013766">
    <property type="entry name" value="Thioredoxin_domain"/>
</dbReference>
<comment type="similarity">
    <text evidence="1">Belongs to the SCO1/2 family.</text>
</comment>
<accession>A0A011UCK9</accession>
<dbReference type="PANTHER" id="PTHR12151:SF25">
    <property type="entry name" value="LINALOOL DEHYDRATASE_ISOMERASE DOMAIN-CONTAINING PROTEIN"/>
    <property type="match status" value="1"/>
</dbReference>
<dbReference type="eggNOG" id="COG1999">
    <property type="taxonomic scope" value="Bacteria"/>
</dbReference>
<dbReference type="Pfam" id="PF02630">
    <property type="entry name" value="SCO1-SenC"/>
    <property type="match status" value="1"/>
</dbReference>
<dbReference type="InterPro" id="IPR036249">
    <property type="entry name" value="Thioredoxin-like_sf"/>
</dbReference>